<dbReference type="Proteomes" id="UP000825009">
    <property type="component" value="Chromosome"/>
</dbReference>
<evidence type="ECO:0000313" key="2">
    <source>
        <dbReference type="EMBL" id="QXT38076.1"/>
    </source>
</evidence>
<dbReference type="InterPro" id="IPR004360">
    <property type="entry name" value="Glyas_Fos-R_dOase_dom"/>
</dbReference>
<protein>
    <submittedName>
        <fullName evidence="2">Glyoxalase</fullName>
    </submittedName>
</protein>
<name>A0A8F6Y9N8_9RHOB</name>
<dbReference type="InterPro" id="IPR037523">
    <property type="entry name" value="VOC_core"/>
</dbReference>
<accession>A0A8F6Y9N8</accession>
<evidence type="ECO:0000313" key="3">
    <source>
        <dbReference type="Proteomes" id="UP000825009"/>
    </source>
</evidence>
<sequence>MIDRLDHVNLRTAQLDAMIAWYEHILQLRSGPRPGFPFPGAWMYAGEMPVVHLVGVEQAPPTADNLALEHAAFSAKGLREFVARLQEAGEAMRLVRVPDMPLVQVNVWDPDGNHLHIDFHASEADGLDFEEFNTSQIKA</sequence>
<gene>
    <name evidence="2" type="ORF">KYE46_08875</name>
</gene>
<dbReference type="Pfam" id="PF00903">
    <property type="entry name" value="Glyoxalase"/>
    <property type="match status" value="1"/>
</dbReference>
<dbReference type="EMBL" id="CP079194">
    <property type="protein sequence ID" value="QXT38076.1"/>
    <property type="molecule type" value="Genomic_DNA"/>
</dbReference>
<reference evidence="2 3" key="1">
    <citation type="submission" date="2021-07" db="EMBL/GenBank/DDBJ databases">
        <title>A novel Jannaschia species isolated from marine dinoflagellate Ceratoperidinium margalefii.</title>
        <authorList>
            <person name="Jiang Y."/>
            <person name="Li Z."/>
        </authorList>
    </citation>
    <scope>NUCLEOTIDE SEQUENCE [LARGE SCALE GENOMIC DNA]</scope>
    <source>
        <strain evidence="2 3">J12C1-MA-4</strain>
    </source>
</reference>
<keyword evidence="3" id="KW-1185">Reference proteome</keyword>
<feature type="domain" description="VOC" evidence="1">
    <location>
        <begin position="4"/>
        <end position="120"/>
    </location>
</feature>
<dbReference type="PROSITE" id="PS51819">
    <property type="entry name" value="VOC"/>
    <property type="match status" value="1"/>
</dbReference>
<organism evidence="2 3">
    <name type="scientific">Gymnodinialimonas ceratoperidinii</name>
    <dbReference type="NCBI Taxonomy" id="2856823"/>
    <lineage>
        <taxon>Bacteria</taxon>
        <taxon>Pseudomonadati</taxon>
        <taxon>Pseudomonadota</taxon>
        <taxon>Alphaproteobacteria</taxon>
        <taxon>Rhodobacterales</taxon>
        <taxon>Paracoccaceae</taxon>
        <taxon>Gymnodinialimonas</taxon>
    </lineage>
</organism>
<proteinExistence type="predicted"/>
<dbReference type="KEGG" id="gce:KYE46_08875"/>
<evidence type="ECO:0000259" key="1">
    <source>
        <dbReference type="PROSITE" id="PS51819"/>
    </source>
</evidence>
<dbReference type="AlphaFoldDB" id="A0A8F6Y9N8"/>
<dbReference type="RefSeq" id="WP_219000273.1">
    <property type="nucleotide sequence ID" value="NZ_CP079194.1"/>
</dbReference>